<feature type="domain" description="HNH nuclease" evidence="1">
    <location>
        <begin position="70"/>
        <end position="123"/>
    </location>
</feature>
<dbReference type="GO" id="GO:0004519">
    <property type="term" value="F:endonuclease activity"/>
    <property type="evidence" value="ECO:0007669"/>
    <property type="project" value="UniProtKB-KW"/>
</dbReference>
<dbReference type="Gene3D" id="1.10.30.50">
    <property type="match status" value="1"/>
</dbReference>
<sequence>MSKQVLVLNAGYEPLSLVSVRRAIVLLLREKAELLEATQQMLCAANRTIPVPLVIRLVHYVRLPHRRVPPTRAAIMLRDAYTCQYCGEKPGQAALTVDHVIPRSRGGEHGWTNLATACKRCNQRKGNQTPEEAGMQLIRRPFEPSYVALVLLSNPVAAERWERLMGVSREHVLGATA</sequence>
<proteinExistence type="predicted"/>
<organism evidence="2">
    <name type="scientific">Caldilinea aerophila</name>
    <dbReference type="NCBI Taxonomy" id="133453"/>
    <lineage>
        <taxon>Bacteria</taxon>
        <taxon>Bacillati</taxon>
        <taxon>Chloroflexota</taxon>
        <taxon>Caldilineae</taxon>
        <taxon>Caldilineales</taxon>
        <taxon>Caldilineaceae</taxon>
        <taxon>Caldilinea</taxon>
    </lineage>
</organism>
<dbReference type="PANTHER" id="PTHR33877">
    <property type="entry name" value="SLL1193 PROTEIN"/>
    <property type="match status" value="1"/>
</dbReference>
<keyword evidence="2" id="KW-0255">Endonuclease</keyword>
<dbReference type="AlphaFoldDB" id="A0A7C1FJQ7"/>
<protein>
    <submittedName>
        <fullName evidence="2">HNH endonuclease</fullName>
    </submittedName>
</protein>
<dbReference type="CDD" id="cd00085">
    <property type="entry name" value="HNHc"/>
    <property type="match status" value="1"/>
</dbReference>
<evidence type="ECO:0000313" key="2">
    <source>
        <dbReference type="EMBL" id="HDX33536.1"/>
    </source>
</evidence>
<dbReference type="PANTHER" id="PTHR33877:SF2">
    <property type="entry name" value="OS07G0170200 PROTEIN"/>
    <property type="match status" value="1"/>
</dbReference>
<accession>A0A7C1FJQ7</accession>
<dbReference type="OMA" id="RCNHVKA"/>
<keyword evidence="2" id="KW-0378">Hydrolase</keyword>
<dbReference type="InterPro" id="IPR003615">
    <property type="entry name" value="HNH_nuc"/>
</dbReference>
<dbReference type="EMBL" id="DSMG01000194">
    <property type="protein sequence ID" value="HDX33536.1"/>
    <property type="molecule type" value="Genomic_DNA"/>
</dbReference>
<dbReference type="InterPro" id="IPR052892">
    <property type="entry name" value="NA-targeting_endonuclease"/>
</dbReference>
<name>A0A7C1FJQ7_9CHLR</name>
<dbReference type="Pfam" id="PF14279">
    <property type="entry name" value="HNH_5"/>
    <property type="match status" value="1"/>
</dbReference>
<keyword evidence="2" id="KW-0540">Nuclease</keyword>
<reference evidence="2" key="1">
    <citation type="journal article" date="2020" name="mSystems">
        <title>Genome- and Community-Level Interaction Insights into Carbon Utilization and Element Cycling Functions of Hydrothermarchaeota in Hydrothermal Sediment.</title>
        <authorList>
            <person name="Zhou Z."/>
            <person name="Liu Y."/>
            <person name="Xu W."/>
            <person name="Pan J."/>
            <person name="Luo Z.H."/>
            <person name="Li M."/>
        </authorList>
    </citation>
    <scope>NUCLEOTIDE SEQUENCE [LARGE SCALE GENOMIC DNA]</scope>
    <source>
        <strain evidence="2">SpSt-289</strain>
    </source>
</reference>
<evidence type="ECO:0000259" key="1">
    <source>
        <dbReference type="SMART" id="SM00507"/>
    </source>
</evidence>
<dbReference type="SMART" id="SM00507">
    <property type="entry name" value="HNHc"/>
    <property type="match status" value="1"/>
</dbReference>
<gene>
    <name evidence="2" type="ORF">ENQ20_18930</name>
</gene>
<comment type="caution">
    <text evidence="2">The sequence shown here is derived from an EMBL/GenBank/DDBJ whole genome shotgun (WGS) entry which is preliminary data.</text>
</comment>
<dbReference type="InterPro" id="IPR029471">
    <property type="entry name" value="HNH_5"/>
</dbReference>